<dbReference type="EMBL" id="PTIZ01000004">
    <property type="protein sequence ID" value="PPK76176.1"/>
    <property type="molecule type" value="Genomic_DNA"/>
</dbReference>
<gene>
    <name evidence="1" type="ORF">B0F87_104268</name>
</gene>
<dbReference type="Proteomes" id="UP000240010">
    <property type="component" value="Unassembled WGS sequence"/>
</dbReference>
<evidence type="ECO:0008006" key="3">
    <source>
        <dbReference type="Google" id="ProtNLM"/>
    </source>
</evidence>
<protein>
    <recommendedName>
        <fullName evidence="3">Type II toxin-antitoxin system RelE/ParE family toxin</fullName>
    </recommendedName>
</protein>
<evidence type="ECO:0000313" key="1">
    <source>
        <dbReference type="EMBL" id="PPK76176.1"/>
    </source>
</evidence>
<proteinExistence type="predicted"/>
<evidence type="ECO:0000313" key="2">
    <source>
        <dbReference type="Proteomes" id="UP000240010"/>
    </source>
</evidence>
<dbReference type="RefSeq" id="WP_104428670.1">
    <property type="nucleotide sequence ID" value="NZ_PTIZ01000004.1"/>
</dbReference>
<accession>A0A2S6HFF9</accession>
<sequence>MKVQVLRSAIEDLAAGRKFYDRQEAGVGDYFFDSLFAEIDSLALYGGIHSIHFGFHRLLAKRFPYAIYYKIIDSKAVVFRVLDCRSNPNKLRKVFEEMG</sequence>
<organism evidence="1 2">
    <name type="scientific">Methylobacter tundripaludum</name>
    <dbReference type="NCBI Taxonomy" id="173365"/>
    <lineage>
        <taxon>Bacteria</taxon>
        <taxon>Pseudomonadati</taxon>
        <taxon>Pseudomonadota</taxon>
        <taxon>Gammaproteobacteria</taxon>
        <taxon>Methylococcales</taxon>
        <taxon>Methylococcaceae</taxon>
        <taxon>Methylobacter</taxon>
    </lineage>
</organism>
<comment type="caution">
    <text evidence="1">The sequence shown here is derived from an EMBL/GenBank/DDBJ whole genome shotgun (WGS) entry which is preliminary data.</text>
</comment>
<reference evidence="1 2" key="1">
    <citation type="submission" date="2018-02" db="EMBL/GenBank/DDBJ databases">
        <title>Subsurface microbial communities from deep shales in Ohio and West Virginia, USA.</title>
        <authorList>
            <person name="Wrighton K."/>
        </authorList>
    </citation>
    <scope>NUCLEOTIDE SEQUENCE [LARGE SCALE GENOMIC DNA]</scope>
    <source>
        <strain evidence="1 2">OWC-DMM</strain>
    </source>
</reference>
<dbReference type="AlphaFoldDB" id="A0A2S6HFF9"/>
<name>A0A2S6HFF9_9GAMM</name>
<dbReference type="Gene3D" id="3.30.2310.20">
    <property type="entry name" value="RelE-like"/>
    <property type="match status" value="1"/>
</dbReference>
<dbReference type="InterPro" id="IPR035093">
    <property type="entry name" value="RelE/ParE_toxin_dom_sf"/>
</dbReference>